<dbReference type="GO" id="GO:0055036">
    <property type="term" value="C:virion membrane"/>
    <property type="evidence" value="ECO:0007669"/>
    <property type="project" value="UniProtKB-SubCell"/>
</dbReference>
<dbReference type="Pfam" id="PF00944">
    <property type="entry name" value="Peptidase_S3"/>
    <property type="match status" value="1"/>
</dbReference>
<feature type="transmembrane region" description="Helical" evidence="39">
    <location>
        <begin position="1219"/>
        <end position="1249"/>
    </location>
</feature>
<evidence type="ECO:0000256" key="10">
    <source>
        <dbReference type="ARBA" id="ARBA00022510"/>
    </source>
</evidence>
<dbReference type="InterPro" id="IPR000936">
    <property type="entry name" value="Alpha_E2_glycop"/>
</dbReference>
<dbReference type="GO" id="GO:0003723">
    <property type="term" value="F:RNA binding"/>
    <property type="evidence" value="ECO:0007669"/>
    <property type="project" value="UniProtKB-KW"/>
</dbReference>
<keyword evidence="14" id="KW-0945">Host-virus interaction</keyword>
<dbReference type="SUPFAM" id="SSF56983">
    <property type="entry name" value="Viral glycoprotein, central and dimerisation domains"/>
    <property type="match status" value="1"/>
</dbReference>
<keyword evidence="10" id="KW-1170">Fusion of virus membrane with host endosomal membrane</keyword>
<dbReference type="InterPro" id="IPR038055">
    <property type="entry name" value="Glycoprot_E_dimer_dom"/>
</dbReference>
<comment type="subunit">
    <text evidence="36">The precursor of protein E3/E2 and E1 form a heterodimer shortly after synthesis.</text>
</comment>
<dbReference type="GO" id="GO:0004252">
    <property type="term" value="F:serine-type endopeptidase activity"/>
    <property type="evidence" value="ECO:0007669"/>
    <property type="project" value="InterPro"/>
</dbReference>
<dbReference type="Gene3D" id="2.60.40.4310">
    <property type="entry name" value="Alphavirus E2 glycoprotein, domain B"/>
    <property type="match status" value="1"/>
</dbReference>
<evidence type="ECO:0000256" key="9">
    <source>
        <dbReference type="ARBA" id="ARBA00022506"/>
    </source>
</evidence>
<keyword evidence="12" id="KW-0167">Capsid protein</keyword>
<evidence type="ECO:0000256" key="39">
    <source>
        <dbReference type="SAM" id="Phobius"/>
    </source>
</evidence>
<dbReference type="GO" id="GO:0020002">
    <property type="term" value="C:host cell plasma membrane"/>
    <property type="evidence" value="ECO:0007669"/>
    <property type="project" value="UniProtKB-SubCell"/>
</dbReference>
<comment type="catalytic activity">
    <reaction evidence="1">
        <text>Autocatalytic release of the core protein from the N-terminus of the togavirus structural polyprotein by hydrolysis of a -Trp-|-Ser- bond.</text>
        <dbReference type="EC" id="3.4.21.90"/>
    </reaction>
</comment>
<dbReference type="InterPro" id="IPR036253">
    <property type="entry name" value="Glycoprot_cen/dimer_sf"/>
</dbReference>
<evidence type="ECO:0000256" key="3">
    <source>
        <dbReference type="ARBA" id="ARBA00004192"/>
    </source>
</evidence>
<dbReference type="Pfam" id="PF01589">
    <property type="entry name" value="Alpha_E1_glycop"/>
    <property type="match status" value="1"/>
</dbReference>
<keyword evidence="21" id="KW-0720">Serine protease</keyword>
<dbReference type="GO" id="GO:0019062">
    <property type="term" value="P:virion attachment to host cell"/>
    <property type="evidence" value="ECO:0007669"/>
    <property type="project" value="UniProtKB-KW"/>
</dbReference>
<keyword evidence="23" id="KW-1043">Host membrane</keyword>
<dbReference type="GO" id="GO:0030430">
    <property type="term" value="C:host cell cytoplasm"/>
    <property type="evidence" value="ECO:0007669"/>
    <property type="project" value="UniProtKB-SubCell"/>
</dbReference>
<evidence type="ECO:0000313" key="41">
    <source>
        <dbReference type="EMBL" id="AJP13627.1"/>
    </source>
</evidence>
<feature type="region of interest" description="Disordered" evidence="38">
    <location>
        <begin position="44"/>
        <end position="119"/>
    </location>
</feature>
<evidence type="ECO:0000256" key="14">
    <source>
        <dbReference type="ARBA" id="ARBA00022581"/>
    </source>
</evidence>
<feature type="compositionally biased region" description="Basic residues" evidence="38">
    <location>
        <begin position="80"/>
        <end position="92"/>
    </location>
</feature>
<reference evidence="41 42" key="1">
    <citation type="journal article" date="2015" name="Genome Announc.">
        <title>Complete coding sequences of eastern equine encephalitis virus and venezuelan equine encephalitis virus strains isolated from human cases.</title>
        <authorList>
            <person name="Yu G.Y."/>
            <person name="Wiley M.R."/>
            <person name="Kugelman J.R."/>
            <person name="Ladner J.T."/>
            <person name="Beitzel B.F."/>
            <person name="Eccleston L.T."/>
            <person name="Morazzani E.M."/>
            <person name="Glass P.J."/>
            <person name="Palacios G.F."/>
        </authorList>
    </citation>
    <scope>NUCLEOTIDE SEQUENCE [LARGE SCALE GENOMIC DNA]</scope>
    <source>
        <strain evidence="41">VEEV/H.sapiens/VEN/INH-9813/1995/IC</strain>
    </source>
</reference>
<keyword evidence="28" id="KW-0564">Palmitate</keyword>
<feature type="domain" description="Peptidase S3" evidence="40">
    <location>
        <begin position="126"/>
        <end position="275"/>
    </location>
</feature>
<evidence type="ECO:0000256" key="34">
    <source>
        <dbReference type="ARBA" id="ARBA00033029"/>
    </source>
</evidence>
<keyword evidence="13" id="KW-1048">Host nucleus</keyword>
<dbReference type="InterPro" id="IPR000930">
    <property type="entry name" value="Peptidase_S3"/>
</dbReference>
<proteinExistence type="predicted"/>
<evidence type="ECO:0000256" key="1">
    <source>
        <dbReference type="ARBA" id="ARBA00000840"/>
    </source>
</evidence>
<dbReference type="GO" id="GO:0046718">
    <property type="term" value="P:symbiont entry into host cell"/>
    <property type="evidence" value="ECO:0007669"/>
    <property type="project" value="UniProtKB-KW"/>
</dbReference>
<evidence type="ECO:0000256" key="27">
    <source>
        <dbReference type="ARBA" id="ARBA00023136"/>
    </source>
</evidence>
<keyword evidence="25" id="KW-1144">T=4 icosahedral capsid protein</keyword>
<keyword evidence="15" id="KW-1162">Viral penetration into host cytoplasm</keyword>
<evidence type="ECO:0000256" key="28">
    <source>
        <dbReference type="ARBA" id="ARBA00023139"/>
    </source>
</evidence>
<dbReference type="EMBL" id="KP282671">
    <property type="protein sequence ID" value="AJP13627.1"/>
    <property type="molecule type" value="Genomic_RNA"/>
</dbReference>
<dbReference type="Gene3D" id="2.60.40.350">
    <property type="match status" value="1"/>
</dbReference>
<keyword evidence="30" id="KW-0325">Glycoprotein</keyword>
<comment type="subcellular location">
    <subcellularLocation>
        <location evidence="7">Host cell membrane</location>
        <topology evidence="7">Multi-pass membrane protein</topology>
    </subcellularLocation>
    <subcellularLocation>
        <location evidence="5">Host cell membrane</location>
        <topology evidence="5">Single-pass type I membrane protein</topology>
    </subcellularLocation>
    <subcellularLocation>
        <location evidence="3">Host cytoplasm</location>
    </subcellularLocation>
    <subcellularLocation>
        <location evidence="2">Host nucleus</location>
    </subcellularLocation>
    <subcellularLocation>
        <location evidence="4">Virion membrane</location>
        <topology evidence="4">Multi-pass membrane protein</topology>
    </subcellularLocation>
    <subcellularLocation>
        <location evidence="6">Virion membrane</location>
        <topology evidence="6">Single-pass type I membrane protein</topology>
    </subcellularLocation>
</comment>
<dbReference type="InterPro" id="IPR002548">
    <property type="entry name" value="Alpha_E1_glycop"/>
</dbReference>
<dbReference type="InterPro" id="IPR042306">
    <property type="entry name" value="Alphavir_E2_C"/>
</dbReference>
<dbReference type="SUPFAM" id="SSF81296">
    <property type="entry name" value="E set domains"/>
    <property type="match status" value="1"/>
</dbReference>
<dbReference type="FunFam" id="2.60.40.350:FF:000002">
    <property type="entry name" value="Structural polyprotein"/>
    <property type="match status" value="1"/>
</dbReference>
<dbReference type="FunFam" id="1.10.287.2230:FF:000001">
    <property type="entry name" value="Structural polyprotein"/>
    <property type="match status" value="1"/>
</dbReference>
<dbReference type="Pfam" id="PF00943">
    <property type="entry name" value="Alpha_E2_glycop"/>
    <property type="match status" value="1"/>
</dbReference>
<evidence type="ECO:0000256" key="32">
    <source>
        <dbReference type="ARBA" id="ARBA00023288"/>
    </source>
</evidence>
<dbReference type="PROSITE" id="PS51690">
    <property type="entry name" value="ALPHAVIRUS_CP"/>
    <property type="match status" value="1"/>
</dbReference>
<evidence type="ECO:0000256" key="37">
    <source>
        <dbReference type="PIRSR" id="PIRSR600936-1"/>
    </source>
</evidence>
<evidence type="ECO:0000256" key="16">
    <source>
        <dbReference type="ARBA" id="ARBA00022670"/>
    </source>
</evidence>
<keyword evidence="26 39" id="KW-1133">Transmembrane helix</keyword>
<evidence type="ECO:0000256" key="5">
    <source>
        <dbReference type="ARBA" id="ARBA00004402"/>
    </source>
</evidence>
<keyword evidence="19" id="KW-0378">Hydrolase</keyword>
<evidence type="ECO:0000256" key="18">
    <source>
        <dbReference type="ARBA" id="ARBA00022692"/>
    </source>
</evidence>
<evidence type="ECO:0000256" key="7">
    <source>
        <dbReference type="ARBA" id="ARBA00004598"/>
    </source>
</evidence>
<keyword evidence="31" id="KW-1035">Host cytoplasm</keyword>
<sequence precursor="true">MFPFQPMYPMQPMPYRNPFAAPRRPWFPRTDPFLAMQVQELTRSMANLTFKQRRDAPPEGPPAKKPKREAPQKQKGGGQGKKKKNQGKKKAKTGPPNPKAQSGNKKKPNKKPGKRQRMVMKLESDKTFPIMLEGKINGYACVVGGKLFRPMHVEGKIDNDVLAALKTKKASKYDLEYADVPQNMRADTFKYTHEKPQGYYSWHHGAVQYENGRFTVPKGVGAKGDSGRPILDNQGRVVAIVLGGVNEGSRTALSVVMWNEKGVTVKYTPENCEQWSLVTTMCLLANVTFPCAEPPICYDRKPAETLAMLSVNVDNPGYDELLEAAVKCPGRKRRSTKELFKEYKLTRPYMARCIRCAVGSCHSPIAIEAVKSDGHDGYVRLQTSSQYGLDSSGNLKGRTMRYDMHGTIEEIPLHQVSLHTSRPCHIVDGHGYFLLARCPAGDSITMEFKKGSVTHSCSVPYEVKFNPVGRELYTHPPEHGAEQACQVYAHDAQNRGAYVEMHLPGSEVDSSLISLSGSSVTVTPPVGTSALVECKCGGTKISETINKAKQFSQCTKKEQCRAYRLQNDKWVYNSDKLPKAAGATLKGKLHVPFLLADGKCTVPLAPEPMITFGFRSVSLKLHPKNPTYLTTRQLADEPHYTHELISEPAVRNFTVTEKGWEFVWGNHPPKRFWAQETAPGNPHGLPHEVITHYYHRYPMSTILGLSICAAIVTVSVAASTWLFCKSRVSCLTPYRLTPNARMPLCLAVLCCARTARAETTWESLDHLWNNNQQMFWIQLLIPLAALIVVTRLLKCVCCVVPFLVVAGAAGAGAYEHATTMPSQAGISYNTIVNRAGYAPLPISITPTKIKLIPTVNLEYVTCHYKTGMDSPAIKCCGSQECTPTNRPDEQCKVFTGVYPFMWGGAYCFCDTENTQVSKAYVMKSDDCLADHAEAYKAHTASVQAFLNITVGEHSIVTTVYVNGETPVNFNGVKLTAGPLSTAWTPFDRKIVQYAGEIYNYDFPEYGAGQPGAFGDIQSRTVSSSDLYANTNLVLQRPKAGAIHVPYTQAPSGFEQWKKDKAPSLKFTAPFGCEIYTNPIRAENCAVGSIPLAFDIPDALFTRVSETPTLSAAECTLNECVYSSDFGGIATVKYSASKSGKCAVHVPSGTATLKEAAVELTEQGSATIHFSTANIHPEFRLQICTSYVTCKGDCHPPKDHIVTHPQYHAQTFTAAVSKTAWTWLTSLLGGSAVIIIIGLVLATIVAMYVLTNQKHN</sequence>
<dbReference type="GO" id="GO:0039619">
    <property type="term" value="C:T=4 icosahedral viral capsid"/>
    <property type="evidence" value="ECO:0007669"/>
    <property type="project" value="UniProtKB-KW"/>
</dbReference>
<evidence type="ECO:0000256" key="22">
    <source>
        <dbReference type="ARBA" id="ARBA00022844"/>
    </source>
</evidence>
<dbReference type="Gene3D" id="1.10.287.2230">
    <property type="match status" value="1"/>
</dbReference>
<evidence type="ECO:0000256" key="33">
    <source>
        <dbReference type="ARBA" id="ARBA00023296"/>
    </source>
</evidence>
<evidence type="ECO:0000256" key="23">
    <source>
        <dbReference type="ARBA" id="ARBA00022870"/>
    </source>
</evidence>
<protein>
    <recommendedName>
        <fullName evidence="8">Structural polyprotein</fullName>
    </recommendedName>
    <alternativeName>
        <fullName evidence="34">p130</fullName>
    </alternativeName>
</protein>
<dbReference type="Proteomes" id="UP000109058">
    <property type="component" value="Genome"/>
</dbReference>
<evidence type="ECO:0000256" key="29">
    <source>
        <dbReference type="ARBA" id="ARBA00023157"/>
    </source>
</evidence>
<evidence type="ECO:0000256" key="15">
    <source>
        <dbReference type="ARBA" id="ARBA00022595"/>
    </source>
</evidence>
<name>A0A0C5GS75_EEVV</name>
<evidence type="ECO:0000256" key="24">
    <source>
        <dbReference type="ARBA" id="ARBA00022884"/>
    </source>
</evidence>
<dbReference type="FunFam" id="2.60.98.10:FF:000002">
    <property type="entry name" value="Structural polyprotein"/>
    <property type="match status" value="1"/>
</dbReference>
<evidence type="ECO:0000256" key="12">
    <source>
        <dbReference type="ARBA" id="ARBA00022561"/>
    </source>
</evidence>
<dbReference type="InterPro" id="IPR000336">
    <property type="entry name" value="Flavivir/Alphavir_Ig-like_sf"/>
</dbReference>
<dbReference type="Gene3D" id="2.60.40.2400">
    <property type="entry name" value="Alphavirus E2 glycoprotein, domain C"/>
    <property type="match status" value="1"/>
</dbReference>
<feature type="active site" description="Charge relay system" evidence="37">
    <location>
        <position position="174"/>
    </location>
</feature>
<keyword evidence="16" id="KW-0645">Protease</keyword>
<evidence type="ECO:0000256" key="13">
    <source>
        <dbReference type="ARBA" id="ARBA00022562"/>
    </source>
</evidence>
<feature type="compositionally biased region" description="Basic residues" evidence="38">
    <location>
        <begin position="104"/>
        <end position="118"/>
    </location>
</feature>
<keyword evidence="29" id="KW-1015">Disulfide bond</keyword>
<evidence type="ECO:0000256" key="31">
    <source>
        <dbReference type="ARBA" id="ARBA00023200"/>
    </source>
</evidence>
<evidence type="ECO:0000256" key="6">
    <source>
        <dbReference type="ARBA" id="ARBA00004563"/>
    </source>
</evidence>
<dbReference type="GO" id="GO:0006508">
    <property type="term" value="P:proteolysis"/>
    <property type="evidence" value="ECO:0007669"/>
    <property type="project" value="UniProtKB-KW"/>
</dbReference>
<dbReference type="GO" id="GO:0042025">
    <property type="term" value="C:host cell nucleus"/>
    <property type="evidence" value="ECO:0007669"/>
    <property type="project" value="UniProtKB-SubCell"/>
</dbReference>
<dbReference type="Gene3D" id="2.60.40.3200">
    <property type="entry name" value="Alphavirus E2 glycoprotein, A domain"/>
    <property type="match status" value="1"/>
</dbReference>
<evidence type="ECO:0000256" key="21">
    <source>
        <dbReference type="ARBA" id="ARBA00022825"/>
    </source>
</evidence>
<dbReference type="PRINTS" id="PR00798">
    <property type="entry name" value="TOGAVIRIN"/>
</dbReference>
<keyword evidence="9" id="KW-1168">Fusion of virus membrane with host membrane</keyword>
<dbReference type="FunFam" id="2.40.10.10:FF:000076">
    <property type="entry name" value="Structural polyprotein"/>
    <property type="match status" value="1"/>
</dbReference>
<evidence type="ECO:0000256" key="30">
    <source>
        <dbReference type="ARBA" id="ARBA00023180"/>
    </source>
</evidence>
<dbReference type="FunFam" id="2.60.98.10:FF:000003">
    <property type="entry name" value="Structural polyprotein"/>
    <property type="match status" value="1"/>
</dbReference>
<evidence type="ECO:0000256" key="17">
    <source>
        <dbReference type="ARBA" id="ARBA00022685"/>
    </source>
</evidence>
<evidence type="ECO:0000256" key="11">
    <source>
        <dbReference type="ARBA" id="ARBA00022511"/>
    </source>
</evidence>
<dbReference type="SUPFAM" id="SSF50494">
    <property type="entry name" value="Trypsin-like serine proteases"/>
    <property type="match status" value="1"/>
</dbReference>
<dbReference type="InterPro" id="IPR042304">
    <property type="entry name" value="Alphavir_E2_A"/>
</dbReference>
<dbReference type="InterPro" id="IPR014756">
    <property type="entry name" value="Ig_E-set"/>
</dbReference>
<dbReference type="InterPro" id="IPR009003">
    <property type="entry name" value="Peptidase_S1_PA"/>
</dbReference>
<accession>A0A0C5GS75</accession>
<evidence type="ECO:0000259" key="40">
    <source>
        <dbReference type="PROSITE" id="PS51690"/>
    </source>
</evidence>
<evidence type="ECO:0000313" key="42">
    <source>
        <dbReference type="Proteomes" id="UP000109058"/>
    </source>
</evidence>
<dbReference type="FunFam" id="2.40.10.10:FF:000075">
    <property type="entry name" value="Structural polyprotein"/>
    <property type="match status" value="1"/>
</dbReference>
<evidence type="ECO:0000256" key="2">
    <source>
        <dbReference type="ARBA" id="ARBA00004147"/>
    </source>
</evidence>
<keyword evidence="17" id="KW-0165">Cleavage on pair of basic residues</keyword>
<evidence type="ECO:0000256" key="35">
    <source>
        <dbReference type="ARBA" id="ARBA00037518"/>
    </source>
</evidence>
<organism evidence="41 42">
    <name type="scientific">Venezuelan equine encephalitis virus</name>
    <name type="common">VEEV</name>
    <dbReference type="NCBI Taxonomy" id="11036"/>
    <lineage>
        <taxon>Viruses</taxon>
        <taxon>Riboviria</taxon>
        <taxon>Orthornavirae</taxon>
        <taxon>Kitrinoviricota</taxon>
        <taxon>Alsuviricetes</taxon>
        <taxon>Martellivirales</taxon>
        <taxon>Togaviridae</taxon>
        <taxon>Alphavirus</taxon>
        <taxon>Alphavirus venezuelan</taxon>
    </lineage>
</organism>
<evidence type="ECO:0000256" key="25">
    <source>
        <dbReference type="ARBA" id="ARBA00022973"/>
    </source>
</evidence>
<evidence type="ECO:0000256" key="19">
    <source>
        <dbReference type="ARBA" id="ARBA00022801"/>
    </source>
</evidence>
<keyword evidence="22" id="KW-0946">Virion</keyword>
<dbReference type="Gene3D" id="2.60.98.10">
    <property type="entry name" value="Tick-borne Encephalitis virus Glycoprotein, domain 1"/>
    <property type="match status" value="3"/>
</dbReference>
<keyword evidence="27 39" id="KW-0472">Membrane</keyword>
<feature type="active site" description="Charge relay system" evidence="37">
    <location>
        <position position="226"/>
    </location>
</feature>
<keyword evidence="20" id="KW-1161">Viral attachment to host cell</keyword>
<feature type="active site" description="Charge relay system" evidence="37">
    <location>
        <position position="152"/>
    </location>
</feature>
<keyword evidence="11" id="KW-1032">Host cell membrane</keyword>
<feature type="transmembrane region" description="Helical" evidence="39">
    <location>
        <begin position="702"/>
        <end position="724"/>
    </location>
</feature>
<dbReference type="InterPro" id="IPR042305">
    <property type="entry name" value="Alphavir_E2_B"/>
</dbReference>
<keyword evidence="18 39" id="KW-0812">Transmembrane</keyword>
<dbReference type="GO" id="GO:0039654">
    <property type="term" value="P:fusion of virus membrane with host endosome membrane"/>
    <property type="evidence" value="ECO:0007669"/>
    <property type="project" value="UniProtKB-KW"/>
</dbReference>
<dbReference type="Gene3D" id="2.40.10.10">
    <property type="entry name" value="Trypsin-like serine proteases"/>
    <property type="match status" value="2"/>
</dbReference>
<keyword evidence="24" id="KW-0694">RNA-binding</keyword>
<keyword evidence="32" id="KW-0449">Lipoprotein</keyword>
<dbReference type="InterPro" id="IPR002533">
    <property type="entry name" value="Alpha_E3_glycop"/>
</dbReference>
<dbReference type="Pfam" id="PF01563">
    <property type="entry name" value="Alpha_E3_glycop"/>
    <property type="match status" value="1"/>
</dbReference>
<keyword evidence="33" id="KW-1160">Virus entry into host cell</keyword>
<evidence type="ECO:0000256" key="20">
    <source>
        <dbReference type="ARBA" id="ARBA00022804"/>
    </source>
</evidence>
<evidence type="ECO:0000256" key="8">
    <source>
        <dbReference type="ARBA" id="ARBA00014555"/>
    </source>
</evidence>
<evidence type="ECO:0000256" key="36">
    <source>
        <dbReference type="ARBA" id="ARBA00038810"/>
    </source>
</evidence>
<dbReference type="InterPro" id="IPR043504">
    <property type="entry name" value="Peptidase_S1_PA_chymotrypsin"/>
</dbReference>
<evidence type="ECO:0000256" key="26">
    <source>
        <dbReference type="ARBA" id="ARBA00022989"/>
    </source>
</evidence>
<evidence type="ECO:0000256" key="38">
    <source>
        <dbReference type="SAM" id="MobiDB-lite"/>
    </source>
</evidence>
<dbReference type="GO" id="GO:0005198">
    <property type="term" value="F:structural molecule activity"/>
    <property type="evidence" value="ECO:0007669"/>
    <property type="project" value="InterPro"/>
</dbReference>
<comment type="function">
    <text evidence="35">Provides the signal sequence for the translocation of the precursor of protein E3/E2 to the host endoplasmic reticulum. Furin-cleaved E3 remains associated with spike glycoprotein E1 and mediates pH protection of the latter during the transport via the secretory pathway. After virion release from the host cell, the assembly protein E3 is gradually released in the extracellular space.</text>
</comment>
<evidence type="ECO:0000256" key="4">
    <source>
        <dbReference type="ARBA" id="ARBA00004385"/>
    </source>
</evidence>